<dbReference type="AlphaFoldDB" id="A0A5C5VK24"/>
<dbReference type="InterPro" id="IPR036388">
    <property type="entry name" value="WH-like_DNA-bd_sf"/>
</dbReference>
<dbReference type="GO" id="GO:0046983">
    <property type="term" value="F:protein dimerization activity"/>
    <property type="evidence" value="ECO:0007669"/>
    <property type="project" value="InterPro"/>
</dbReference>
<sequence>MASLTVENYLKTILQLTLDGPAAGPIATGQIAAALNVAPGTVTSMLKTLADSGLATYTPYEGVRLTAAGETLAMRVIRRHRLIELFLVQTLGLSWDEVHDEAENMEHAVSDWLVDRIDAKLGFPSVDPHGDPIPTSDGAIASPVDGPLTEHPLGLPFRVTRVVDQSPEFLRRLSEAGLEIGARGSLAGATTDGGFAIRVDLEQHRLSAEEASKVMVQ</sequence>
<evidence type="ECO:0000259" key="14">
    <source>
        <dbReference type="PROSITE" id="PS50944"/>
    </source>
</evidence>
<evidence type="ECO:0000313" key="16">
    <source>
        <dbReference type="Proteomes" id="UP000316714"/>
    </source>
</evidence>
<dbReference type="Gene3D" id="1.10.10.10">
    <property type="entry name" value="Winged helix-like DNA-binding domain superfamily/Winged helix DNA-binding domain"/>
    <property type="match status" value="1"/>
</dbReference>
<evidence type="ECO:0000256" key="6">
    <source>
        <dbReference type="ARBA" id="ARBA00022491"/>
    </source>
</evidence>
<dbReference type="InterPro" id="IPR036421">
    <property type="entry name" value="Fe_dep_repressor_sf"/>
</dbReference>
<evidence type="ECO:0000256" key="8">
    <source>
        <dbReference type="ARBA" id="ARBA00023125"/>
    </source>
</evidence>
<dbReference type="Pfam" id="PF04023">
    <property type="entry name" value="FeoA"/>
    <property type="match status" value="1"/>
</dbReference>
<evidence type="ECO:0000256" key="12">
    <source>
        <dbReference type="ARBA" id="ARBA00025185"/>
    </source>
</evidence>
<dbReference type="Pfam" id="PF01325">
    <property type="entry name" value="Fe_dep_repress"/>
    <property type="match status" value="1"/>
</dbReference>
<evidence type="ECO:0000256" key="4">
    <source>
        <dbReference type="ARBA" id="ARBA00022386"/>
    </source>
</evidence>
<dbReference type="PROSITE" id="PS50944">
    <property type="entry name" value="HTH_DTXR"/>
    <property type="match status" value="1"/>
</dbReference>
<evidence type="ECO:0000256" key="2">
    <source>
        <dbReference type="ARBA" id="ARBA00007871"/>
    </source>
</evidence>
<feature type="domain" description="HTH dtxR-type" evidence="14">
    <location>
        <begin position="1"/>
        <end position="66"/>
    </location>
</feature>
<dbReference type="GO" id="GO:0003677">
    <property type="term" value="F:DNA binding"/>
    <property type="evidence" value="ECO:0007669"/>
    <property type="project" value="UniProtKB-KW"/>
</dbReference>
<keyword evidence="11" id="KW-0464">Manganese</keyword>
<dbReference type="SMART" id="SM00529">
    <property type="entry name" value="HTH_DTXR"/>
    <property type="match status" value="1"/>
</dbReference>
<organism evidence="15 16">
    <name type="scientific">Posidoniimonas corsicana</name>
    <dbReference type="NCBI Taxonomy" id="1938618"/>
    <lineage>
        <taxon>Bacteria</taxon>
        <taxon>Pseudomonadati</taxon>
        <taxon>Planctomycetota</taxon>
        <taxon>Planctomycetia</taxon>
        <taxon>Pirellulales</taxon>
        <taxon>Lacipirellulaceae</taxon>
        <taxon>Posidoniimonas</taxon>
    </lineage>
</organism>
<keyword evidence="5" id="KW-0963">Cytoplasm</keyword>
<comment type="subunit">
    <text evidence="3">Homodimer.</text>
</comment>
<accession>A0A5C5VK24</accession>
<evidence type="ECO:0000256" key="10">
    <source>
        <dbReference type="ARBA" id="ARBA00023163"/>
    </source>
</evidence>
<evidence type="ECO:0000256" key="3">
    <source>
        <dbReference type="ARBA" id="ARBA00011738"/>
    </source>
</evidence>
<dbReference type="GO" id="GO:0046914">
    <property type="term" value="F:transition metal ion binding"/>
    <property type="evidence" value="ECO:0007669"/>
    <property type="project" value="InterPro"/>
</dbReference>
<evidence type="ECO:0000313" key="15">
    <source>
        <dbReference type="EMBL" id="TWT38062.1"/>
    </source>
</evidence>
<dbReference type="GO" id="GO:0005737">
    <property type="term" value="C:cytoplasm"/>
    <property type="evidence" value="ECO:0007669"/>
    <property type="project" value="UniProtKB-SubCell"/>
</dbReference>
<evidence type="ECO:0000256" key="13">
    <source>
        <dbReference type="ARBA" id="ARBA00032593"/>
    </source>
</evidence>
<evidence type="ECO:0000256" key="7">
    <source>
        <dbReference type="ARBA" id="ARBA00023015"/>
    </source>
</evidence>
<dbReference type="FunFam" id="1.10.60.10:FF:000004">
    <property type="entry name" value="DtxR family transcriptional regulator"/>
    <property type="match status" value="1"/>
</dbReference>
<gene>
    <name evidence="15" type="primary">ideR</name>
    <name evidence="15" type="ORF">KOR34_30300</name>
</gene>
<dbReference type="InterPro" id="IPR008988">
    <property type="entry name" value="Transcriptional_repressor_C"/>
</dbReference>
<evidence type="ECO:0000256" key="11">
    <source>
        <dbReference type="ARBA" id="ARBA00023211"/>
    </source>
</evidence>
<dbReference type="InterPro" id="IPR050536">
    <property type="entry name" value="DtxR_MntR_Metal-Reg"/>
</dbReference>
<dbReference type="RefSeq" id="WP_146565352.1">
    <property type="nucleotide sequence ID" value="NZ_SIHJ01000001.1"/>
</dbReference>
<comment type="function">
    <text evidence="12">In the presence of manganese, represses expression of mntH and mntS. Up-regulates expression of mntP.</text>
</comment>
<evidence type="ECO:0000256" key="1">
    <source>
        <dbReference type="ARBA" id="ARBA00004496"/>
    </source>
</evidence>
<dbReference type="EMBL" id="SIHJ01000001">
    <property type="protein sequence ID" value="TWT38062.1"/>
    <property type="molecule type" value="Genomic_DNA"/>
</dbReference>
<evidence type="ECO:0000256" key="9">
    <source>
        <dbReference type="ARBA" id="ARBA00023159"/>
    </source>
</evidence>
<comment type="caution">
    <text evidence="15">The sequence shown here is derived from an EMBL/GenBank/DDBJ whole genome shotgun (WGS) entry which is preliminary data.</text>
</comment>
<dbReference type="InterPro" id="IPR001367">
    <property type="entry name" value="Fe_dep_repressor"/>
</dbReference>
<dbReference type="InterPro" id="IPR007167">
    <property type="entry name" value="Fe-transptr_FeoA-like"/>
</dbReference>
<name>A0A5C5VK24_9BACT</name>
<dbReference type="Pfam" id="PF02742">
    <property type="entry name" value="Fe_dep_repr_C"/>
    <property type="match status" value="1"/>
</dbReference>
<proteinExistence type="inferred from homology"/>
<dbReference type="Proteomes" id="UP000316714">
    <property type="component" value="Unassembled WGS sequence"/>
</dbReference>
<dbReference type="SUPFAM" id="SSF47979">
    <property type="entry name" value="Iron-dependent repressor protein, dimerization domain"/>
    <property type="match status" value="1"/>
</dbReference>
<comment type="similarity">
    <text evidence="2">Belongs to the DtxR/MntR family.</text>
</comment>
<dbReference type="SUPFAM" id="SSF50037">
    <property type="entry name" value="C-terminal domain of transcriptional repressors"/>
    <property type="match status" value="1"/>
</dbReference>
<dbReference type="InterPro" id="IPR022689">
    <property type="entry name" value="Iron_dep_repressor"/>
</dbReference>
<dbReference type="SUPFAM" id="SSF46785">
    <property type="entry name" value="Winged helix' DNA-binding domain"/>
    <property type="match status" value="1"/>
</dbReference>
<comment type="subcellular location">
    <subcellularLocation>
        <location evidence="1">Cytoplasm</location>
    </subcellularLocation>
</comment>
<keyword evidence="6" id="KW-0678">Repressor</keyword>
<dbReference type="InterPro" id="IPR036390">
    <property type="entry name" value="WH_DNA-bd_sf"/>
</dbReference>
<keyword evidence="7" id="KW-0805">Transcription regulation</keyword>
<keyword evidence="8" id="KW-0238">DNA-binding</keyword>
<dbReference type="OrthoDB" id="9791355at2"/>
<protein>
    <recommendedName>
        <fullName evidence="4">Transcriptional regulator MntR</fullName>
    </recommendedName>
    <alternativeName>
        <fullName evidence="13">Manganese transport regulator</fullName>
    </alternativeName>
</protein>
<reference evidence="15 16" key="1">
    <citation type="submission" date="2019-02" db="EMBL/GenBank/DDBJ databases">
        <title>Deep-cultivation of Planctomycetes and their phenomic and genomic characterization uncovers novel biology.</title>
        <authorList>
            <person name="Wiegand S."/>
            <person name="Jogler M."/>
            <person name="Boedeker C."/>
            <person name="Pinto D."/>
            <person name="Vollmers J."/>
            <person name="Rivas-Marin E."/>
            <person name="Kohn T."/>
            <person name="Peeters S.H."/>
            <person name="Heuer A."/>
            <person name="Rast P."/>
            <person name="Oberbeckmann S."/>
            <person name="Bunk B."/>
            <person name="Jeske O."/>
            <person name="Meyerdierks A."/>
            <person name="Storesund J.E."/>
            <person name="Kallscheuer N."/>
            <person name="Luecker S."/>
            <person name="Lage O.M."/>
            <person name="Pohl T."/>
            <person name="Merkel B.J."/>
            <person name="Hornburger P."/>
            <person name="Mueller R.-W."/>
            <person name="Bruemmer F."/>
            <person name="Labrenz M."/>
            <person name="Spormann A.M."/>
            <person name="Op Den Camp H."/>
            <person name="Overmann J."/>
            <person name="Amann R."/>
            <person name="Jetten M.S.M."/>
            <person name="Mascher T."/>
            <person name="Medema M.H."/>
            <person name="Devos D.P."/>
            <person name="Kaster A.-K."/>
            <person name="Ovreas L."/>
            <person name="Rohde M."/>
            <person name="Galperin M.Y."/>
            <person name="Jogler C."/>
        </authorList>
    </citation>
    <scope>NUCLEOTIDE SEQUENCE [LARGE SCALE GENOMIC DNA]</scope>
    <source>
        <strain evidence="15 16">KOR34</strain>
    </source>
</reference>
<keyword evidence="16" id="KW-1185">Reference proteome</keyword>
<dbReference type="GO" id="GO:0003700">
    <property type="term" value="F:DNA-binding transcription factor activity"/>
    <property type="evidence" value="ECO:0007669"/>
    <property type="project" value="InterPro"/>
</dbReference>
<dbReference type="PANTHER" id="PTHR33238:SF11">
    <property type="entry name" value="TRANSCRIPTIONAL REGULATOR MNTR"/>
    <property type="match status" value="1"/>
</dbReference>
<keyword evidence="10" id="KW-0804">Transcription</keyword>
<dbReference type="InterPro" id="IPR022687">
    <property type="entry name" value="HTH_DTXR"/>
</dbReference>
<dbReference type="SMART" id="SM00899">
    <property type="entry name" value="FeoA"/>
    <property type="match status" value="1"/>
</dbReference>
<keyword evidence="9" id="KW-0010">Activator</keyword>
<dbReference type="PANTHER" id="PTHR33238">
    <property type="entry name" value="IRON (METAL) DEPENDENT REPRESSOR, DTXR FAMILY"/>
    <property type="match status" value="1"/>
</dbReference>
<evidence type="ECO:0000256" key="5">
    <source>
        <dbReference type="ARBA" id="ARBA00022490"/>
    </source>
</evidence>
<dbReference type="Gene3D" id="1.10.60.10">
    <property type="entry name" value="Iron dependent repressor, metal binding and dimerisation domain"/>
    <property type="match status" value="1"/>
</dbReference>